<dbReference type="RefSeq" id="XP_041690114.1">
    <property type="nucleotide sequence ID" value="XM_041824655.1"/>
</dbReference>
<sequence>MQSLIHRILGWNNEVESCDQSEDSMSIYSPSNSSSIDYETSNDSYWTASDGESDASTATIGRSMTLEPIIPDISIDSALQETVKDAGETANPHPSLSIKTEIAREAIYIYEIMKEGAIDDTWNCKSCLLTRAIIHDEAAPPSGRLCWRCDVRYDPDGVETGDVVVLFMPDRDFVKMIEQGEVVFDQLTDPKPISVLSRTIDPDFTGPEQRLAGRVLAWKMFGSGGCDWMDRQGRPIDLGDLEVVPNIIHLLK</sequence>
<keyword evidence="2" id="KW-1185">Reference proteome</keyword>
<evidence type="ECO:0000313" key="2">
    <source>
        <dbReference type="Proteomes" id="UP000184255"/>
    </source>
</evidence>
<organism evidence="1 2">
    <name type="scientific">Fusarium mangiferae</name>
    <name type="common">Mango malformation disease fungus</name>
    <dbReference type="NCBI Taxonomy" id="192010"/>
    <lineage>
        <taxon>Eukaryota</taxon>
        <taxon>Fungi</taxon>
        <taxon>Dikarya</taxon>
        <taxon>Ascomycota</taxon>
        <taxon>Pezizomycotina</taxon>
        <taxon>Sordariomycetes</taxon>
        <taxon>Hypocreomycetidae</taxon>
        <taxon>Hypocreales</taxon>
        <taxon>Nectriaceae</taxon>
        <taxon>Fusarium</taxon>
        <taxon>Fusarium fujikuroi species complex</taxon>
    </lineage>
</organism>
<accession>A0A1L7UER4</accession>
<name>A0A1L7UER4_FUSMA</name>
<dbReference type="VEuPathDB" id="FungiDB:FMAN_11928"/>
<protein>
    <submittedName>
        <fullName evidence="1">Uncharacterized protein</fullName>
    </submittedName>
</protein>
<reference evidence="2" key="1">
    <citation type="journal article" date="2016" name="Genome Biol. Evol.">
        <title>Comparative 'omics' of the Fusarium fujikuroi species complex highlights differences in genetic potential and metabolite synthesis.</title>
        <authorList>
            <person name="Niehaus E.-M."/>
            <person name="Muensterkoetter M."/>
            <person name="Proctor R.H."/>
            <person name="Brown D.W."/>
            <person name="Sharon A."/>
            <person name="Idan Y."/>
            <person name="Oren-Young L."/>
            <person name="Sieber C.M."/>
            <person name="Novak O."/>
            <person name="Pencik A."/>
            <person name="Tarkowska D."/>
            <person name="Hromadova K."/>
            <person name="Freeman S."/>
            <person name="Maymon M."/>
            <person name="Elazar M."/>
            <person name="Youssef S.A."/>
            <person name="El-Shabrawy E.S.M."/>
            <person name="Shalaby A.B.A."/>
            <person name="Houterman P."/>
            <person name="Brock N.L."/>
            <person name="Burkhardt I."/>
            <person name="Tsavkelova E.A."/>
            <person name="Dickschat J.S."/>
            <person name="Galuszka P."/>
            <person name="Gueldener U."/>
            <person name="Tudzynski B."/>
        </authorList>
    </citation>
    <scope>NUCLEOTIDE SEQUENCE [LARGE SCALE GENOMIC DNA]</scope>
    <source>
        <strain evidence="2">MRC7560</strain>
    </source>
</reference>
<gene>
    <name evidence="1" type="ORF">FMAN_11928</name>
</gene>
<dbReference type="EMBL" id="FCQH01000018">
    <property type="protein sequence ID" value="CVL06833.1"/>
    <property type="molecule type" value="Genomic_DNA"/>
</dbReference>
<comment type="caution">
    <text evidence="1">The sequence shown here is derived from an EMBL/GenBank/DDBJ whole genome shotgun (WGS) entry which is preliminary data.</text>
</comment>
<evidence type="ECO:0000313" key="1">
    <source>
        <dbReference type="EMBL" id="CVL06833.1"/>
    </source>
</evidence>
<dbReference type="AlphaFoldDB" id="A0A1L7UER4"/>
<dbReference type="Proteomes" id="UP000184255">
    <property type="component" value="Unassembled WGS sequence"/>
</dbReference>
<proteinExistence type="predicted"/>
<dbReference type="GeneID" id="65091178"/>